<evidence type="ECO:0000313" key="2">
    <source>
        <dbReference type="Proteomes" id="UP000504638"/>
    </source>
</evidence>
<reference evidence="3" key="2">
    <citation type="submission" date="2020-04" db="EMBL/GenBank/DDBJ databases">
        <authorList>
            <consortium name="NCBI Genome Project"/>
        </authorList>
    </citation>
    <scope>NUCLEOTIDE SEQUENCE</scope>
    <source>
        <strain evidence="3">CBS 781.70</strain>
    </source>
</reference>
<reference evidence="1 3" key="1">
    <citation type="submission" date="2020-01" db="EMBL/GenBank/DDBJ databases">
        <authorList>
            <consortium name="DOE Joint Genome Institute"/>
            <person name="Haridas S."/>
            <person name="Albert R."/>
            <person name="Binder M."/>
            <person name="Bloem J."/>
            <person name="Labutti K."/>
            <person name="Salamov A."/>
            <person name="Andreopoulos B."/>
            <person name="Baker S.E."/>
            <person name="Barry K."/>
            <person name="Bills G."/>
            <person name="Bluhm B.H."/>
            <person name="Cannon C."/>
            <person name="Castanera R."/>
            <person name="Culley D.E."/>
            <person name="Daum C."/>
            <person name="Ezra D."/>
            <person name="Gonzalez J.B."/>
            <person name="Henrissat B."/>
            <person name="Kuo A."/>
            <person name="Liang C."/>
            <person name="Lipzen A."/>
            <person name="Lutzoni F."/>
            <person name="Magnuson J."/>
            <person name="Mondo S."/>
            <person name="Nolan M."/>
            <person name="Ohm R."/>
            <person name="Pangilinan J."/>
            <person name="Park H.-J."/>
            <person name="Ramirez L."/>
            <person name="Alfaro M."/>
            <person name="Sun H."/>
            <person name="Tritt A."/>
            <person name="Yoshinaga Y."/>
            <person name="Zwiers L.-H."/>
            <person name="Turgeon B.G."/>
            <person name="Goodwin S.B."/>
            <person name="Spatafora J.W."/>
            <person name="Crous P.W."/>
            <person name="Grigoriev I.V."/>
        </authorList>
    </citation>
    <scope>NUCLEOTIDE SEQUENCE</scope>
    <source>
        <strain evidence="1 3">CBS 781.70</strain>
    </source>
</reference>
<dbReference type="AlphaFoldDB" id="A0A6G1GEF0"/>
<evidence type="ECO:0000313" key="1">
    <source>
        <dbReference type="EMBL" id="KAF1816271.1"/>
    </source>
</evidence>
<reference evidence="3" key="3">
    <citation type="submission" date="2025-04" db="UniProtKB">
        <authorList>
            <consortium name="RefSeq"/>
        </authorList>
    </citation>
    <scope>IDENTIFICATION</scope>
    <source>
        <strain evidence="3">CBS 781.70</strain>
    </source>
</reference>
<protein>
    <submittedName>
        <fullName evidence="1 3">Uncharacterized protein</fullName>
    </submittedName>
</protein>
<dbReference type="GeneID" id="54414240"/>
<organism evidence="1">
    <name type="scientific">Eremomyces bilateralis CBS 781.70</name>
    <dbReference type="NCBI Taxonomy" id="1392243"/>
    <lineage>
        <taxon>Eukaryota</taxon>
        <taxon>Fungi</taxon>
        <taxon>Dikarya</taxon>
        <taxon>Ascomycota</taxon>
        <taxon>Pezizomycotina</taxon>
        <taxon>Dothideomycetes</taxon>
        <taxon>Dothideomycetes incertae sedis</taxon>
        <taxon>Eremomycetales</taxon>
        <taxon>Eremomycetaceae</taxon>
        <taxon>Eremomyces</taxon>
    </lineage>
</organism>
<sequence length="192" mass="22080">MAPAARITAFFIVGNEWQSNLIKQRKSVEGLAAVSGIGMERRRWMIMKRRSLSEGEGAGAWWVSGDWVLGWWLDLELLFRFGGCCRQLRNSAKPRQHSCHIMCCKLVLTYDRLGSGRLGLYGSGLWRASPNVSPGSFHSNQLRKFRLTLSFCPLLTFWLSSTLQHIRYVVIRISIRIWERAYISLIAQYLLL</sequence>
<name>A0A6G1GEF0_9PEZI</name>
<keyword evidence="2" id="KW-1185">Reference proteome</keyword>
<proteinExistence type="predicted"/>
<dbReference type="RefSeq" id="XP_033537902.1">
    <property type="nucleotide sequence ID" value="XM_033673670.1"/>
</dbReference>
<evidence type="ECO:0000313" key="3">
    <source>
        <dbReference type="RefSeq" id="XP_033537902.1"/>
    </source>
</evidence>
<dbReference type="Proteomes" id="UP000504638">
    <property type="component" value="Unplaced"/>
</dbReference>
<gene>
    <name evidence="1 3" type="ORF">P152DRAFT_116503</name>
</gene>
<dbReference type="EMBL" id="ML975150">
    <property type="protein sequence ID" value="KAF1816271.1"/>
    <property type="molecule type" value="Genomic_DNA"/>
</dbReference>
<accession>A0A6G1GEF0</accession>